<dbReference type="PRINTS" id="PR00081">
    <property type="entry name" value="GDHRDH"/>
</dbReference>
<dbReference type="Pfam" id="PF00106">
    <property type="entry name" value="adh_short"/>
    <property type="match status" value="1"/>
</dbReference>
<proteinExistence type="inferred from homology"/>
<evidence type="ECO:0000256" key="2">
    <source>
        <dbReference type="ARBA" id="ARBA00023002"/>
    </source>
</evidence>
<reference evidence="3" key="1">
    <citation type="submission" date="2018-06" db="EMBL/GenBank/DDBJ databases">
        <authorList>
            <person name="Zhirakovskaya E."/>
        </authorList>
    </citation>
    <scope>NUCLEOTIDE SEQUENCE</scope>
</reference>
<dbReference type="InterPro" id="IPR002347">
    <property type="entry name" value="SDR_fam"/>
</dbReference>
<dbReference type="InterPro" id="IPR036291">
    <property type="entry name" value="NAD(P)-bd_dom_sf"/>
</dbReference>
<dbReference type="PANTHER" id="PTHR44169">
    <property type="entry name" value="NADPH-DEPENDENT 1-ACYLDIHYDROXYACETONE PHOSPHATE REDUCTASE"/>
    <property type="match status" value="1"/>
</dbReference>
<gene>
    <name evidence="3" type="ORF">MNBD_GAMMA21-1482</name>
</gene>
<dbReference type="PANTHER" id="PTHR44169:SF6">
    <property type="entry name" value="NADPH-DEPENDENT 1-ACYLDIHYDROXYACETONE PHOSPHATE REDUCTASE"/>
    <property type="match status" value="1"/>
</dbReference>
<comment type="similarity">
    <text evidence="1">Belongs to the short-chain dehydrogenases/reductases (SDR) family.</text>
</comment>
<dbReference type="PRINTS" id="PR00080">
    <property type="entry name" value="SDRFAMILY"/>
</dbReference>
<dbReference type="SUPFAM" id="SSF51735">
    <property type="entry name" value="NAD(P)-binding Rossmann-fold domains"/>
    <property type="match status" value="1"/>
</dbReference>
<dbReference type="GO" id="GO:0016491">
    <property type="term" value="F:oxidoreductase activity"/>
    <property type="evidence" value="ECO:0007669"/>
    <property type="project" value="UniProtKB-KW"/>
</dbReference>
<dbReference type="EMBL" id="UOFR01000034">
    <property type="protein sequence ID" value="VAW95548.1"/>
    <property type="molecule type" value="Genomic_DNA"/>
</dbReference>
<evidence type="ECO:0008006" key="4">
    <source>
        <dbReference type="Google" id="ProtNLM"/>
    </source>
</evidence>
<accession>A0A3B0ZQ04</accession>
<dbReference type="Gene3D" id="3.40.50.720">
    <property type="entry name" value="NAD(P)-binding Rossmann-like Domain"/>
    <property type="match status" value="1"/>
</dbReference>
<protein>
    <recommendedName>
        <fullName evidence="4">Short-chain dehydrogenase</fullName>
    </recommendedName>
</protein>
<name>A0A3B0ZQ04_9ZZZZ</name>
<evidence type="ECO:0000256" key="1">
    <source>
        <dbReference type="ARBA" id="ARBA00006484"/>
    </source>
</evidence>
<keyword evidence="2" id="KW-0560">Oxidoreductase</keyword>
<organism evidence="3">
    <name type="scientific">hydrothermal vent metagenome</name>
    <dbReference type="NCBI Taxonomy" id="652676"/>
    <lineage>
        <taxon>unclassified sequences</taxon>
        <taxon>metagenomes</taxon>
        <taxon>ecological metagenomes</taxon>
    </lineage>
</organism>
<sequence>MKIKDAVVLVTGASRGIGKALVHELVKAGAGKIYASARDTSKLKFISAETEIVPVKIDVTDQANLQEIAAQASDVTLLINNAGVLSTGDILDVSVAQVKHNFDTNFYGSLASARTFAPIIEANGGGAIVNMLTLLSLASMPAFAAYNASKAATWSMTLSLRASLANTNVNVHSVFPGAVDTDMLDGIEITKTNPAEVARAIIAGVNLDVEDIFPDPMSQEVYAAWNANHKDIERQFAQM</sequence>
<evidence type="ECO:0000313" key="3">
    <source>
        <dbReference type="EMBL" id="VAW95548.1"/>
    </source>
</evidence>
<dbReference type="AlphaFoldDB" id="A0A3B0ZQ04"/>